<dbReference type="Pfam" id="PF03717">
    <property type="entry name" value="PBP_dimer"/>
    <property type="match status" value="1"/>
</dbReference>
<dbReference type="UniPathway" id="UPA00219"/>
<dbReference type="GO" id="GO:0071972">
    <property type="term" value="F:peptidoglycan L,D-transpeptidase activity"/>
    <property type="evidence" value="ECO:0007669"/>
    <property type="project" value="TreeGrafter"/>
</dbReference>
<evidence type="ECO:0000256" key="1">
    <source>
        <dbReference type="ARBA" id="ARBA00004370"/>
    </source>
</evidence>
<name>A0A084GWT8_METID</name>
<evidence type="ECO:0000259" key="7">
    <source>
        <dbReference type="Pfam" id="PF00905"/>
    </source>
</evidence>
<evidence type="ECO:0000256" key="6">
    <source>
        <dbReference type="ARBA" id="ARBA00034000"/>
    </source>
</evidence>
<dbReference type="AlphaFoldDB" id="A0A084GWT8"/>
<dbReference type="InterPro" id="IPR050515">
    <property type="entry name" value="Beta-lactam/transpept"/>
</dbReference>
<evidence type="ECO:0000313" key="9">
    <source>
        <dbReference type="EMBL" id="KEZ51800.1"/>
    </source>
</evidence>
<comment type="catalytic activity">
    <reaction evidence="6">
        <text>Preferential cleavage: (Ac)2-L-Lys-D-Ala-|-D-Ala. Also transpeptidation of peptidyl-alanyl moieties that are N-acyl substituents of D-alanine.</text>
        <dbReference type="EC" id="3.4.16.4"/>
    </reaction>
</comment>
<dbReference type="Gene3D" id="3.40.710.10">
    <property type="entry name" value="DD-peptidase/beta-lactamase superfamily"/>
    <property type="match status" value="1"/>
</dbReference>
<dbReference type="GO" id="GO:0009002">
    <property type="term" value="F:serine-type D-Ala-D-Ala carboxypeptidase activity"/>
    <property type="evidence" value="ECO:0007669"/>
    <property type="project" value="UniProtKB-EC"/>
</dbReference>
<keyword evidence="10" id="KW-1185">Reference proteome</keyword>
<dbReference type="SUPFAM" id="SSF56601">
    <property type="entry name" value="beta-lactamase/transpeptidase-like"/>
    <property type="match status" value="1"/>
</dbReference>
<gene>
    <name evidence="9" type="ORF">GS18_0211835</name>
</gene>
<dbReference type="GO" id="GO:0071555">
    <property type="term" value="P:cell wall organization"/>
    <property type="evidence" value="ECO:0007669"/>
    <property type="project" value="TreeGrafter"/>
</dbReference>
<comment type="caution">
    <text evidence="9">The sequence shown here is derived from an EMBL/GenBank/DDBJ whole genome shotgun (WGS) entry which is preliminary data.</text>
</comment>
<evidence type="ECO:0000256" key="2">
    <source>
        <dbReference type="ARBA" id="ARBA00004752"/>
    </source>
</evidence>
<evidence type="ECO:0000256" key="3">
    <source>
        <dbReference type="ARBA" id="ARBA00007171"/>
    </source>
</evidence>
<keyword evidence="5" id="KW-0472">Membrane</keyword>
<dbReference type="OrthoDB" id="2985542at2"/>
<dbReference type="GO" id="GO:0009252">
    <property type="term" value="P:peptidoglycan biosynthetic process"/>
    <property type="evidence" value="ECO:0007669"/>
    <property type="project" value="UniProtKB-UniPathway"/>
</dbReference>
<dbReference type="EC" id="3.4.16.4" evidence="4"/>
<organism evidence="9 10">
    <name type="scientific">Metabacillus indicus</name>
    <name type="common">Bacillus indicus</name>
    <dbReference type="NCBI Taxonomy" id="246786"/>
    <lineage>
        <taxon>Bacteria</taxon>
        <taxon>Bacillati</taxon>
        <taxon>Bacillota</taxon>
        <taxon>Bacilli</taxon>
        <taxon>Bacillales</taxon>
        <taxon>Bacillaceae</taxon>
        <taxon>Metabacillus</taxon>
    </lineage>
</organism>
<accession>A0A084GWT8</accession>
<sequence length="580" mass="64338">MIMKKRMKWTGAFIFICMLVLIARLADIQLINTESFGGENVNLIEESVGQRTQEVMIDDGRGRFVDRNLLPVGNFQEPKLVLFPFLKNIEWPKEKLAQITGYSAFALKNMLEDADKPLIMGSAEGITLTESQMDTINDLEIPGVFAIYQQAKKKDEAANHIIGITGESPDVLRERYPDKKELSSKTQVGFTGLEKAFDEFLLPDAETKLLYHVDGDGNPLFGINVKYIANANPFYPVSVKTTIDSRIQKMADAIVTRYGIKKGGLVLLDAETSEVLAMVSKPALERSDSGSHINHMLTPQIPGSVFKTVIAAAAIESGLKLKNSYNCQLDMYGEHDDDSDMGILNFERSFARSCNYTFTTTADELIKKDKKTIEEFAGKLGLTEKNGWSGNVFHYNQFRQFPEEKSPSIWDDPRDKGAFRAVAQTAIGQKNVRVTPLAAANMMATIARGGEKKQVKIADSILYKNGTTMFAFPDQDMEGDGISPYTASKLQHLLRLVVTDKDGTGRRFQSLPFEVSGKSGTAETGHDTVHKWFAGYFPSNNPKYALAVVELDTQSETSSANSIFYDVAAELSRLENASTR</sequence>
<comment type="similarity">
    <text evidence="3">Belongs to the transpeptidase family.</text>
</comment>
<dbReference type="RefSeq" id="WP_029566748.1">
    <property type="nucleotide sequence ID" value="NZ_JNVC02000005.1"/>
</dbReference>
<dbReference type="InterPro" id="IPR012338">
    <property type="entry name" value="Beta-lactam/transpept-like"/>
</dbReference>
<comment type="subcellular location">
    <subcellularLocation>
        <location evidence="1">Membrane</location>
    </subcellularLocation>
</comment>
<protein>
    <recommendedName>
        <fullName evidence="4">serine-type D-Ala-D-Ala carboxypeptidase</fullName>
        <ecNumber evidence="4">3.4.16.4</ecNumber>
    </recommendedName>
</protein>
<evidence type="ECO:0000256" key="5">
    <source>
        <dbReference type="ARBA" id="ARBA00023136"/>
    </source>
</evidence>
<proteinExistence type="inferred from homology"/>
<evidence type="ECO:0000259" key="8">
    <source>
        <dbReference type="Pfam" id="PF03717"/>
    </source>
</evidence>
<dbReference type="STRING" id="246786.GS18_0211835"/>
<dbReference type="GO" id="GO:0005886">
    <property type="term" value="C:plasma membrane"/>
    <property type="evidence" value="ECO:0007669"/>
    <property type="project" value="TreeGrafter"/>
</dbReference>
<feature type="domain" description="Penicillin-binding protein transpeptidase" evidence="7">
    <location>
        <begin position="263"/>
        <end position="567"/>
    </location>
</feature>
<dbReference type="Gene3D" id="3.90.1310.10">
    <property type="entry name" value="Penicillin-binding protein 2a (Domain 2)"/>
    <property type="match status" value="1"/>
</dbReference>
<dbReference type="PANTHER" id="PTHR30627">
    <property type="entry name" value="PEPTIDOGLYCAN D,D-TRANSPEPTIDASE"/>
    <property type="match status" value="1"/>
</dbReference>
<feature type="domain" description="Penicillin-binding protein dimerisation" evidence="8">
    <location>
        <begin position="127"/>
        <end position="219"/>
    </location>
</feature>
<dbReference type="InterPro" id="IPR036138">
    <property type="entry name" value="PBP_dimer_sf"/>
</dbReference>
<dbReference type="InterPro" id="IPR001460">
    <property type="entry name" value="PCN-bd_Tpept"/>
</dbReference>
<dbReference type="Proteomes" id="UP000028549">
    <property type="component" value="Unassembled WGS sequence"/>
</dbReference>
<evidence type="ECO:0000256" key="4">
    <source>
        <dbReference type="ARBA" id="ARBA00012448"/>
    </source>
</evidence>
<comment type="pathway">
    <text evidence="2">Cell wall biogenesis; peptidoglycan biosynthesis.</text>
</comment>
<dbReference type="InterPro" id="IPR005311">
    <property type="entry name" value="PBP_dimer"/>
</dbReference>
<dbReference type="PANTHER" id="PTHR30627:SF24">
    <property type="entry name" value="PENICILLIN-BINDING PROTEIN 4B"/>
    <property type="match status" value="1"/>
</dbReference>
<dbReference type="Pfam" id="PF00905">
    <property type="entry name" value="Transpeptidase"/>
    <property type="match status" value="1"/>
</dbReference>
<evidence type="ECO:0000313" key="10">
    <source>
        <dbReference type="Proteomes" id="UP000028549"/>
    </source>
</evidence>
<dbReference type="GO" id="GO:0008658">
    <property type="term" value="F:penicillin binding"/>
    <property type="evidence" value="ECO:0007669"/>
    <property type="project" value="InterPro"/>
</dbReference>
<reference evidence="9 10" key="1">
    <citation type="journal article" date="2005" name="Int. J. Syst. Evol. Microbiol.">
        <title>Bacillus cibi sp. nov., isolated from jeotgal, a traditional Korean fermented seafood.</title>
        <authorList>
            <person name="Yoon J.H."/>
            <person name="Lee C.H."/>
            <person name="Oh T.K."/>
        </authorList>
    </citation>
    <scope>NUCLEOTIDE SEQUENCE [LARGE SCALE GENOMIC DNA]</scope>
    <source>
        <strain evidence="9 10">DSM 16189</strain>
    </source>
</reference>
<dbReference type="EMBL" id="JNVC02000005">
    <property type="protein sequence ID" value="KEZ51800.1"/>
    <property type="molecule type" value="Genomic_DNA"/>
</dbReference>
<dbReference type="SUPFAM" id="SSF56519">
    <property type="entry name" value="Penicillin binding protein dimerisation domain"/>
    <property type="match status" value="1"/>
</dbReference>